<dbReference type="Proteomes" id="UP000316855">
    <property type="component" value="Chromosome"/>
</dbReference>
<evidence type="ECO:0000313" key="4">
    <source>
        <dbReference type="Proteomes" id="UP000316855"/>
    </source>
</evidence>
<dbReference type="NCBIfam" id="TIGR04294">
    <property type="entry name" value="pre_pil_HX9DG"/>
    <property type="match status" value="1"/>
</dbReference>
<feature type="domain" description="DUF1559" evidence="2">
    <location>
        <begin position="35"/>
        <end position="292"/>
    </location>
</feature>
<dbReference type="Gene3D" id="3.30.700.10">
    <property type="entry name" value="Glycoprotein, Type 4 Pilin"/>
    <property type="match status" value="1"/>
</dbReference>
<dbReference type="AlphaFoldDB" id="A0A517VHK0"/>
<evidence type="ECO:0000256" key="1">
    <source>
        <dbReference type="SAM" id="Phobius"/>
    </source>
</evidence>
<dbReference type="EMBL" id="CP036343">
    <property type="protein sequence ID" value="QDT92496.1"/>
    <property type="molecule type" value="Genomic_DNA"/>
</dbReference>
<dbReference type="KEGG" id="gax:Pan161_41630"/>
<reference evidence="3 4" key="1">
    <citation type="submission" date="2019-02" db="EMBL/GenBank/DDBJ databases">
        <title>Deep-cultivation of Planctomycetes and their phenomic and genomic characterization uncovers novel biology.</title>
        <authorList>
            <person name="Wiegand S."/>
            <person name="Jogler M."/>
            <person name="Boedeker C."/>
            <person name="Pinto D."/>
            <person name="Vollmers J."/>
            <person name="Rivas-Marin E."/>
            <person name="Kohn T."/>
            <person name="Peeters S.H."/>
            <person name="Heuer A."/>
            <person name="Rast P."/>
            <person name="Oberbeckmann S."/>
            <person name="Bunk B."/>
            <person name="Jeske O."/>
            <person name="Meyerdierks A."/>
            <person name="Storesund J.E."/>
            <person name="Kallscheuer N."/>
            <person name="Luecker S."/>
            <person name="Lage O.M."/>
            <person name="Pohl T."/>
            <person name="Merkel B.J."/>
            <person name="Hornburger P."/>
            <person name="Mueller R.-W."/>
            <person name="Bruemmer F."/>
            <person name="Labrenz M."/>
            <person name="Spormann A.M."/>
            <person name="Op den Camp H."/>
            <person name="Overmann J."/>
            <person name="Amann R."/>
            <person name="Jetten M.S.M."/>
            <person name="Mascher T."/>
            <person name="Medema M.H."/>
            <person name="Devos D.P."/>
            <person name="Kaster A.-K."/>
            <person name="Ovreas L."/>
            <person name="Rohde M."/>
            <person name="Galperin M.Y."/>
            <person name="Jogler C."/>
        </authorList>
    </citation>
    <scope>NUCLEOTIDE SEQUENCE [LARGE SCALE GENOMIC DNA]</scope>
    <source>
        <strain evidence="3 4">Pan161</strain>
    </source>
</reference>
<keyword evidence="1" id="KW-0472">Membrane</keyword>
<dbReference type="InterPro" id="IPR045584">
    <property type="entry name" value="Pilin-like"/>
</dbReference>
<evidence type="ECO:0000313" key="3">
    <source>
        <dbReference type="EMBL" id="QDT92496.1"/>
    </source>
</evidence>
<dbReference type="PANTHER" id="PTHR30093">
    <property type="entry name" value="GENERAL SECRETION PATHWAY PROTEIN G"/>
    <property type="match status" value="1"/>
</dbReference>
<dbReference type="PANTHER" id="PTHR30093:SF2">
    <property type="entry name" value="TYPE II SECRETION SYSTEM PROTEIN H"/>
    <property type="match status" value="1"/>
</dbReference>
<proteinExistence type="predicted"/>
<gene>
    <name evidence="3" type="ORF">Pan161_41630</name>
</gene>
<dbReference type="Pfam" id="PF07596">
    <property type="entry name" value="SBP_bac_10"/>
    <property type="match status" value="1"/>
</dbReference>
<organism evidence="3 4">
    <name type="scientific">Gimesia algae</name>
    <dbReference type="NCBI Taxonomy" id="2527971"/>
    <lineage>
        <taxon>Bacteria</taxon>
        <taxon>Pseudomonadati</taxon>
        <taxon>Planctomycetota</taxon>
        <taxon>Planctomycetia</taxon>
        <taxon>Planctomycetales</taxon>
        <taxon>Planctomycetaceae</taxon>
        <taxon>Gimesia</taxon>
    </lineage>
</organism>
<dbReference type="InterPro" id="IPR012902">
    <property type="entry name" value="N_methyl_site"/>
</dbReference>
<dbReference type="PROSITE" id="PS00409">
    <property type="entry name" value="PROKAR_NTER_METHYL"/>
    <property type="match status" value="1"/>
</dbReference>
<dbReference type="SUPFAM" id="SSF54523">
    <property type="entry name" value="Pili subunits"/>
    <property type="match status" value="1"/>
</dbReference>
<dbReference type="InterPro" id="IPR011453">
    <property type="entry name" value="DUF1559"/>
</dbReference>
<dbReference type="InterPro" id="IPR027558">
    <property type="entry name" value="Pre_pil_HX9DG_C"/>
</dbReference>
<name>A0A517VHK0_9PLAN</name>
<keyword evidence="4" id="KW-1185">Reference proteome</keyword>
<dbReference type="OrthoDB" id="248713at2"/>
<dbReference type="NCBIfam" id="TIGR02532">
    <property type="entry name" value="IV_pilin_GFxxxE"/>
    <property type="match status" value="1"/>
</dbReference>
<dbReference type="Pfam" id="PF07963">
    <property type="entry name" value="N_methyl"/>
    <property type="match status" value="1"/>
</dbReference>
<keyword evidence="1" id="KW-0812">Transmembrane</keyword>
<accession>A0A517VHK0</accession>
<sequence length="311" mass="33909">MLQSSRRKRGFTLIELLVVIAIIAILIALLLPAVQQAREAARRSQCRNNLKQLGLALHNYIDTTSGVIPRGVNHYDATSCCCETDNGNYAYTIHTMLLPYLDQTNLYNKINFSVDPQNAANAEVRRTKVTVFMCPSAIVIDDANYAQHNYPTASANHGYGLCGRHGSDTTNGIFASRWGMTDDATGAVYAPQMRLRNVTDGTSNTISFSEFAKGLDYVLPTSHKNNMGRSWFDPAVGYGNIGFSTRTISTPNNPVPTYSTTINWGTVGSAHTGGVHCGFMDGAVRFISSNIDGRQWQALCTPMGGEVVQVP</sequence>
<protein>
    <submittedName>
        <fullName evidence="3">Putative major pilin subunit</fullName>
    </submittedName>
</protein>
<keyword evidence="1" id="KW-1133">Transmembrane helix</keyword>
<feature type="transmembrane region" description="Helical" evidence="1">
    <location>
        <begin position="12"/>
        <end position="34"/>
    </location>
</feature>
<dbReference type="RefSeq" id="WP_145230221.1">
    <property type="nucleotide sequence ID" value="NZ_CP036343.1"/>
</dbReference>
<evidence type="ECO:0000259" key="2">
    <source>
        <dbReference type="Pfam" id="PF07596"/>
    </source>
</evidence>